<proteinExistence type="predicted"/>
<dbReference type="EMBL" id="MLJW01000006">
    <property type="protein sequence ID" value="OIR16800.1"/>
    <property type="molecule type" value="Genomic_DNA"/>
</dbReference>
<protein>
    <submittedName>
        <fullName evidence="1">Uncharacterized protein</fullName>
    </submittedName>
</protein>
<evidence type="ECO:0000313" key="1">
    <source>
        <dbReference type="EMBL" id="OIR16800.1"/>
    </source>
</evidence>
<name>A0A1J5TKU0_9ZZZZ</name>
<sequence>MITVNGKMTCGIERDGVQHLDFELRAATIADAIASIEKAGPNASHLKLRIFKAAEQMVSFGGVPKDEITGEFLLSLPEDDVEPIFNAQDELEKKQKGLSKLSSPT</sequence>
<comment type="caution">
    <text evidence="1">The sequence shown here is derived from an EMBL/GenBank/DDBJ whole genome shotgun (WGS) entry which is preliminary data.</text>
</comment>
<dbReference type="AlphaFoldDB" id="A0A1J5TKU0"/>
<accession>A0A1J5TKU0</accession>
<gene>
    <name evidence="1" type="ORF">GALL_26200</name>
</gene>
<reference evidence="1" key="1">
    <citation type="submission" date="2016-10" db="EMBL/GenBank/DDBJ databases">
        <title>Sequence of Gallionella enrichment culture.</title>
        <authorList>
            <person name="Poehlein A."/>
            <person name="Muehling M."/>
            <person name="Daniel R."/>
        </authorList>
    </citation>
    <scope>NUCLEOTIDE SEQUENCE</scope>
</reference>
<organism evidence="1">
    <name type="scientific">mine drainage metagenome</name>
    <dbReference type="NCBI Taxonomy" id="410659"/>
    <lineage>
        <taxon>unclassified sequences</taxon>
        <taxon>metagenomes</taxon>
        <taxon>ecological metagenomes</taxon>
    </lineage>
</organism>